<evidence type="ECO:0000256" key="1">
    <source>
        <dbReference type="ARBA" id="ARBA00022737"/>
    </source>
</evidence>
<dbReference type="AlphaFoldDB" id="A0A812VVT8"/>
<dbReference type="OrthoDB" id="26525at2759"/>
<dbReference type="InterPro" id="IPR011992">
    <property type="entry name" value="EF-hand-dom_pair"/>
</dbReference>
<keyword evidence="2" id="KW-0106">Calcium</keyword>
<dbReference type="SMART" id="SM00054">
    <property type="entry name" value="EFh"/>
    <property type="match status" value="3"/>
</dbReference>
<evidence type="ECO:0000313" key="5">
    <source>
        <dbReference type="Proteomes" id="UP000649617"/>
    </source>
</evidence>
<name>A0A812VVT8_SYMPI</name>
<dbReference type="InterPro" id="IPR050145">
    <property type="entry name" value="Centrin_CML-like"/>
</dbReference>
<evidence type="ECO:0000256" key="2">
    <source>
        <dbReference type="ARBA" id="ARBA00022837"/>
    </source>
</evidence>
<organism evidence="4 5">
    <name type="scientific">Symbiodinium pilosum</name>
    <name type="common">Dinoflagellate</name>
    <dbReference type="NCBI Taxonomy" id="2952"/>
    <lineage>
        <taxon>Eukaryota</taxon>
        <taxon>Sar</taxon>
        <taxon>Alveolata</taxon>
        <taxon>Dinophyceae</taxon>
        <taxon>Suessiales</taxon>
        <taxon>Symbiodiniaceae</taxon>
        <taxon>Symbiodinium</taxon>
    </lineage>
</organism>
<dbReference type="PROSITE" id="PS00018">
    <property type="entry name" value="EF_HAND_1"/>
    <property type="match status" value="3"/>
</dbReference>
<feature type="domain" description="EF-hand" evidence="3">
    <location>
        <begin position="10"/>
        <end position="45"/>
    </location>
</feature>
<sequence>MSSGTVEEWAQKDSLQALFNRIDSNCDGTLSTDELRRALCAIGLKSADVTKIYKVMDTNCDDRVSYTEFVKWLFHGSKEAEVITKKVMGGPATASEAMDEFVAFIQELKDTPPEEGEKPTKLRDIFRKMDENGSGKISFTEFHSSCKSLGFDIDDDMLKEIFDQIDVQRASNRKKKPLSQEEQDEIIAEAKARQAEDPSVEIPEFMDGFPKGDISCWLSHEKVYYCGSNKKYLKQRRLIYDPHAATTRDFAITFSEFKKAFNAVIPVTKKA</sequence>
<evidence type="ECO:0000313" key="4">
    <source>
        <dbReference type="EMBL" id="CAE7651467.1"/>
    </source>
</evidence>
<comment type="caution">
    <text evidence="4">The sequence shown here is derived from an EMBL/GenBank/DDBJ whole genome shotgun (WGS) entry which is preliminary data.</text>
</comment>
<keyword evidence="1" id="KW-0677">Repeat</keyword>
<protein>
    <submittedName>
        <fullName evidence="4">Calm4 protein</fullName>
    </submittedName>
</protein>
<dbReference type="InterPro" id="IPR018247">
    <property type="entry name" value="EF_Hand_1_Ca_BS"/>
</dbReference>
<proteinExistence type="predicted"/>
<dbReference type="Proteomes" id="UP000649617">
    <property type="component" value="Unassembled WGS sequence"/>
</dbReference>
<dbReference type="SUPFAM" id="SSF47473">
    <property type="entry name" value="EF-hand"/>
    <property type="match status" value="1"/>
</dbReference>
<evidence type="ECO:0000259" key="3">
    <source>
        <dbReference type="PROSITE" id="PS50222"/>
    </source>
</evidence>
<dbReference type="PROSITE" id="PS50222">
    <property type="entry name" value="EF_HAND_2"/>
    <property type="match status" value="3"/>
</dbReference>
<dbReference type="InterPro" id="IPR002048">
    <property type="entry name" value="EF_hand_dom"/>
</dbReference>
<dbReference type="EMBL" id="CAJNIZ010043152">
    <property type="protein sequence ID" value="CAE7651467.1"/>
    <property type="molecule type" value="Genomic_DNA"/>
</dbReference>
<dbReference type="GO" id="GO:0005509">
    <property type="term" value="F:calcium ion binding"/>
    <property type="evidence" value="ECO:0007669"/>
    <property type="project" value="InterPro"/>
</dbReference>
<keyword evidence="5" id="KW-1185">Reference proteome</keyword>
<feature type="domain" description="EF-hand" evidence="3">
    <location>
        <begin position="117"/>
        <end position="152"/>
    </location>
</feature>
<dbReference type="Gene3D" id="1.10.238.10">
    <property type="entry name" value="EF-hand"/>
    <property type="match status" value="2"/>
</dbReference>
<reference evidence="4" key="1">
    <citation type="submission" date="2021-02" db="EMBL/GenBank/DDBJ databases">
        <authorList>
            <person name="Dougan E. K."/>
            <person name="Rhodes N."/>
            <person name="Thang M."/>
            <person name="Chan C."/>
        </authorList>
    </citation>
    <scope>NUCLEOTIDE SEQUENCE</scope>
</reference>
<accession>A0A812VVT8</accession>
<dbReference type="PANTHER" id="PTHR23050">
    <property type="entry name" value="CALCIUM BINDING PROTEIN"/>
    <property type="match status" value="1"/>
</dbReference>
<feature type="domain" description="EF-hand" evidence="3">
    <location>
        <begin position="47"/>
        <end position="79"/>
    </location>
</feature>
<dbReference type="Pfam" id="PF13499">
    <property type="entry name" value="EF-hand_7"/>
    <property type="match status" value="2"/>
</dbReference>
<gene>
    <name evidence="4" type="primary">Calm4</name>
    <name evidence="4" type="ORF">SPIL2461_LOCUS17403</name>
</gene>